<evidence type="ECO:0008006" key="4">
    <source>
        <dbReference type="Google" id="ProtNLM"/>
    </source>
</evidence>
<gene>
    <name evidence="2" type="ORF">C7H08_03390</name>
</gene>
<sequence length="319" mass="35823">MHTFQRISIWSLALGLVAPVVQAQSSAELNGYLAGGLEHDSNVTVDELNSSSDRSDEAWVFNAGLEGVLKPTNALNLTLGYDLSGRRYHNLGQFDQDIHLLSADLSYDFDLVTLGTSYHYSYATLDSESFLDFRRASVYVGSLIGENVYLLASLQDKSKDFDEGTARDSDIRGASADAFFFFNQARSNLVLGVDLDDEDARSDAYDNRLLRLRVALVHRFVVAGQDSRFRLSWRYEDQEYDEVVITEADRGLNDFLTRDLAERTSQRVDKARVLEASWRLGLNEVFSLEPRISYGHYTSSVDSADYDRLVGGLTLRASF</sequence>
<comment type="caution">
    <text evidence="2">The sequence shown here is derived from an EMBL/GenBank/DDBJ whole genome shotgun (WGS) entry which is preliminary data.</text>
</comment>
<evidence type="ECO:0000313" key="2">
    <source>
        <dbReference type="EMBL" id="PSF09539.1"/>
    </source>
</evidence>
<dbReference type="Proteomes" id="UP000238385">
    <property type="component" value="Unassembled WGS sequence"/>
</dbReference>
<dbReference type="EMBL" id="PXNN01000005">
    <property type="protein sequence ID" value="PSF09539.1"/>
    <property type="molecule type" value="Genomic_DNA"/>
</dbReference>
<evidence type="ECO:0000313" key="3">
    <source>
        <dbReference type="Proteomes" id="UP000238385"/>
    </source>
</evidence>
<protein>
    <recommendedName>
        <fullName evidence="4">DUF560 domain-containing protein</fullName>
    </recommendedName>
</protein>
<feature type="chain" id="PRO_5015619262" description="DUF560 domain-containing protein" evidence="1">
    <location>
        <begin position="24"/>
        <end position="319"/>
    </location>
</feature>
<keyword evidence="1" id="KW-0732">Signal</keyword>
<reference evidence="2 3" key="1">
    <citation type="submission" date="2018-03" db="EMBL/GenBank/DDBJ databases">
        <title>Marinobacter brunus sp. nov., a marine bacterium of Gamma-proteobacteria isolated from the surface seawater of the South China Sea.</title>
        <authorList>
            <person name="Cheng H."/>
            <person name="Wu Y.-H."/>
            <person name="Xamxidin M."/>
            <person name="Xu X.-W."/>
        </authorList>
    </citation>
    <scope>NUCLEOTIDE SEQUENCE [LARGE SCALE GENOMIC DNA]</scope>
    <source>
        <strain evidence="2 3">JCM 30472</strain>
    </source>
</reference>
<evidence type="ECO:0000256" key="1">
    <source>
        <dbReference type="SAM" id="SignalP"/>
    </source>
</evidence>
<accession>A0A2T1KHD0</accession>
<dbReference type="RefSeq" id="WP_106670372.1">
    <property type="nucleotide sequence ID" value="NZ_BMFE01000001.1"/>
</dbReference>
<dbReference type="AlphaFoldDB" id="A0A2T1KHD0"/>
<proteinExistence type="predicted"/>
<feature type="signal peptide" evidence="1">
    <location>
        <begin position="1"/>
        <end position="23"/>
    </location>
</feature>
<dbReference type="OrthoDB" id="6380601at2"/>
<keyword evidence="3" id="KW-1185">Reference proteome</keyword>
<organism evidence="2 3">
    <name type="scientific">Marinobacter halophilus</name>
    <dbReference type="NCBI Taxonomy" id="1323740"/>
    <lineage>
        <taxon>Bacteria</taxon>
        <taxon>Pseudomonadati</taxon>
        <taxon>Pseudomonadota</taxon>
        <taxon>Gammaproteobacteria</taxon>
        <taxon>Pseudomonadales</taxon>
        <taxon>Marinobacteraceae</taxon>
        <taxon>Marinobacter</taxon>
    </lineage>
</organism>
<name>A0A2T1KHD0_9GAMM</name>